<dbReference type="Pfam" id="PF10213">
    <property type="entry name" value="MRP-S28"/>
    <property type="match status" value="1"/>
</dbReference>
<dbReference type="Proteomes" id="UP000027002">
    <property type="component" value="Chromosome 6"/>
</dbReference>
<sequence>MASASQAARLCAFACRRASRTQHLPRAQQMARPDGAARRAFSTSPARRARQRAEREEDDNDEEDALQNLDLKTMDRDFAELATPKGLRQLDELAKSNGYGTIDEFLTSKLRETPGWAPEDRSLEEELLQDDIGEKPNKSSFWFDEDDPETNTEEHDEFDEDDITSMAHGKLEEVREMRHYARLAAWEMPLLAQFAKPFEPPKEDQVLRWRFTTYMGESHPAEKKVVVQFAPDDLKLTPVQAEKLKKLAGPRYDPETEFVKMSCESYEHQAQNRQHLLALVNDLVAAAKDPEDTFEDVPLDLRHRRVKAKPRFPREWRMTDQRRLELEEQRRQQAIGDLERAEKGLLVDGQKAIDGYLMQRVIEEQEQQARAAEMATAAKTRARR</sequence>
<dbReference type="GO" id="GO:0005763">
    <property type="term" value="C:mitochondrial small ribosomal subunit"/>
    <property type="evidence" value="ECO:0007669"/>
    <property type="project" value="TreeGrafter"/>
</dbReference>
<feature type="region of interest" description="Disordered" evidence="1">
    <location>
        <begin position="19"/>
        <end position="69"/>
    </location>
</feature>
<dbReference type="OrthoDB" id="283424at2759"/>
<dbReference type="EMBL" id="CP072758">
    <property type="protein sequence ID" value="QUC23090.1"/>
    <property type="molecule type" value="Genomic_DNA"/>
</dbReference>
<dbReference type="PANTHER" id="PTHR13490:SF0">
    <property type="entry name" value="SMALL RIBOSOMAL SUBUNIT PROTEIN MS35"/>
    <property type="match status" value="1"/>
</dbReference>
<feature type="compositionally biased region" description="Acidic residues" evidence="1">
    <location>
        <begin position="143"/>
        <end position="158"/>
    </location>
</feature>
<dbReference type="RefSeq" id="XP_043000763.1">
    <property type="nucleotide sequence ID" value="XM_043144828.1"/>
</dbReference>
<dbReference type="GO" id="GO:0003735">
    <property type="term" value="F:structural constituent of ribosome"/>
    <property type="evidence" value="ECO:0007669"/>
    <property type="project" value="InterPro"/>
</dbReference>
<gene>
    <name evidence="3" type="ORF">UV8b_07331</name>
</gene>
<dbReference type="GO" id="GO:0032543">
    <property type="term" value="P:mitochondrial translation"/>
    <property type="evidence" value="ECO:0007669"/>
    <property type="project" value="InterPro"/>
</dbReference>
<dbReference type="PANTHER" id="PTHR13490">
    <property type="entry name" value="MITOCHONDRIAL 28S RIBOSOMAL PROTEIN S28"/>
    <property type="match status" value="1"/>
</dbReference>
<keyword evidence="4" id="KW-1185">Reference proteome</keyword>
<evidence type="ECO:0000313" key="4">
    <source>
        <dbReference type="Proteomes" id="UP000027002"/>
    </source>
</evidence>
<organism evidence="3 4">
    <name type="scientific">Ustilaginoidea virens</name>
    <name type="common">Rice false smut fungus</name>
    <name type="synonym">Villosiclava virens</name>
    <dbReference type="NCBI Taxonomy" id="1159556"/>
    <lineage>
        <taxon>Eukaryota</taxon>
        <taxon>Fungi</taxon>
        <taxon>Dikarya</taxon>
        <taxon>Ascomycota</taxon>
        <taxon>Pezizomycotina</taxon>
        <taxon>Sordariomycetes</taxon>
        <taxon>Hypocreomycetidae</taxon>
        <taxon>Hypocreales</taxon>
        <taxon>Clavicipitaceae</taxon>
        <taxon>Ustilaginoidea</taxon>
    </lineage>
</organism>
<feature type="compositionally biased region" description="Acidic residues" evidence="1">
    <location>
        <begin position="56"/>
        <end position="65"/>
    </location>
</feature>
<reference evidence="3" key="1">
    <citation type="submission" date="2020-03" db="EMBL/GenBank/DDBJ databases">
        <title>A mixture of massive structural variations and highly conserved coding sequences in Ustilaginoidea virens genome.</title>
        <authorList>
            <person name="Zhang K."/>
            <person name="Zhao Z."/>
            <person name="Zhang Z."/>
            <person name="Li Y."/>
            <person name="Hsiang T."/>
            <person name="Sun W."/>
        </authorList>
    </citation>
    <scope>NUCLEOTIDE SEQUENCE</scope>
    <source>
        <strain evidence="3">UV-8b</strain>
    </source>
</reference>
<dbReference type="GeneID" id="66068108"/>
<evidence type="ECO:0000259" key="2">
    <source>
        <dbReference type="Pfam" id="PF10213"/>
    </source>
</evidence>
<accession>A0A8E5HWV6</accession>
<evidence type="ECO:0000313" key="3">
    <source>
        <dbReference type="EMBL" id="QUC23090.1"/>
    </source>
</evidence>
<proteinExistence type="predicted"/>
<feature type="domain" description="Small ribosomal subunit protein mS35 mitochondrial conserved" evidence="2">
    <location>
        <begin position="197"/>
        <end position="316"/>
    </location>
</feature>
<protein>
    <recommendedName>
        <fullName evidence="2">Small ribosomal subunit protein mS35 mitochondrial conserved domain-containing protein</fullName>
    </recommendedName>
</protein>
<dbReference type="InterPro" id="IPR019349">
    <property type="entry name" value="Ribosomal_mS35_mit"/>
</dbReference>
<name>A0A8E5HWV6_USTVR</name>
<dbReference type="InterPro" id="IPR039848">
    <property type="entry name" value="Ribosomal_mS35_mt"/>
</dbReference>
<feature type="region of interest" description="Disordered" evidence="1">
    <location>
        <begin position="134"/>
        <end position="158"/>
    </location>
</feature>
<dbReference type="AlphaFoldDB" id="A0A8E5HWV6"/>
<evidence type="ECO:0000256" key="1">
    <source>
        <dbReference type="SAM" id="MobiDB-lite"/>
    </source>
</evidence>
<dbReference type="KEGG" id="uvi:66068108"/>